<name>A0A6M1LML2_9PROT</name>
<sequence length="415" mass="44532">MPEVPSTGVPGQAAILVGGRGTRLGSLTDAIPKPMVEVAGRPFLDWLVEEVSRFGFPRITLLAGYLGHTIAERYDGKRVRESTIDVVIEPQPLGTAGGLKLFADRLEDRFLLLNGDTRFDVNLLDLPLHAGDALATLALRRTAPGARYGTVEVDGTGRIRGFAARSPERSGPINGGIYCLDKAIIGHIGDGPVSMESDVFPKLAEQGALRGALYDGDFIDIGIPEDLAASQTMIPAMARRPAVFFDRDGVLIEDTGWPHKPAEARWMPGAAAAVKRLNDAGWLVFVVTNQAGVAKGYFPESQVGVMHGWMAGEFAAAGAHVDAFEYCPNHPNAVEDRYRVDCGRRKPQPGMIRDLLAAWPIDASRSFLVGDKETDIEAAKAAGLPGHLFPGGDLDAFIARLIDKALPPQRGERVG</sequence>
<evidence type="ECO:0000256" key="1">
    <source>
        <dbReference type="ARBA" id="ARBA00004496"/>
    </source>
</evidence>
<keyword evidence="3" id="KW-0963">Cytoplasm</keyword>
<dbReference type="Pfam" id="PF00483">
    <property type="entry name" value="NTP_transferase"/>
    <property type="match status" value="1"/>
</dbReference>
<comment type="subcellular location">
    <subcellularLocation>
        <location evidence="1">Cytoplasm</location>
    </subcellularLocation>
</comment>
<dbReference type="GO" id="GO:0005975">
    <property type="term" value="P:carbohydrate metabolic process"/>
    <property type="evidence" value="ECO:0007669"/>
    <property type="project" value="InterPro"/>
</dbReference>
<comment type="caution">
    <text evidence="9">The sequence shown here is derived from an EMBL/GenBank/DDBJ whole genome shotgun (WGS) entry which is preliminary data.</text>
</comment>
<evidence type="ECO:0000313" key="9">
    <source>
        <dbReference type="EMBL" id="NGM21463.1"/>
    </source>
</evidence>
<evidence type="ECO:0000256" key="3">
    <source>
        <dbReference type="ARBA" id="ARBA00022490"/>
    </source>
</evidence>
<keyword evidence="6" id="KW-0119">Carbohydrate metabolism</keyword>
<dbReference type="CDD" id="cd07503">
    <property type="entry name" value="HAD_HisB-N"/>
    <property type="match status" value="1"/>
</dbReference>
<dbReference type="Gene3D" id="3.40.50.1000">
    <property type="entry name" value="HAD superfamily/HAD-like"/>
    <property type="match status" value="1"/>
</dbReference>
<dbReference type="InterPro" id="IPR036412">
    <property type="entry name" value="HAD-like_sf"/>
</dbReference>
<evidence type="ECO:0000256" key="5">
    <source>
        <dbReference type="ARBA" id="ARBA00022801"/>
    </source>
</evidence>
<comment type="similarity">
    <text evidence="2">Belongs to the GmhB family.</text>
</comment>
<protein>
    <recommendedName>
        <fullName evidence="7">D,D-heptose 1,7-bisphosphate phosphatase</fullName>
    </recommendedName>
</protein>
<evidence type="ECO:0000256" key="6">
    <source>
        <dbReference type="ARBA" id="ARBA00023277"/>
    </source>
</evidence>
<dbReference type="PANTHER" id="PTHR42891:SF1">
    <property type="entry name" value="D-GLYCERO-BETA-D-MANNO-HEPTOSE-1,7-BISPHOSPHATE 7-PHOSPHATASE"/>
    <property type="match status" value="1"/>
</dbReference>
<keyword evidence="10" id="KW-1185">Reference proteome</keyword>
<reference evidence="9 10" key="1">
    <citation type="submission" date="2020-02" db="EMBL/GenBank/DDBJ databases">
        <authorList>
            <person name="Kim H.M."/>
            <person name="Jeon C.O."/>
        </authorList>
    </citation>
    <scope>NUCLEOTIDE SEQUENCE [LARGE SCALE GENOMIC DNA]</scope>
    <source>
        <strain evidence="9 10">PeD5</strain>
    </source>
</reference>
<reference evidence="9 10" key="2">
    <citation type="submission" date="2020-03" db="EMBL/GenBank/DDBJ databases">
        <title>Roseomonas stagni sp. nov., isolated from pond water in Japan.</title>
        <authorList>
            <person name="Furuhata K."/>
            <person name="Miyamoto H."/>
            <person name="Goto K."/>
        </authorList>
    </citation>
    <scope>NUCLEOTIDE SEQUENCE [LARGE SCALE GENOMIC DNA]</scope>
    <source>
        <strain evidence="9 10">PeD5</strain>
    </source>
</reference>
<dbReference type="GO" id="GO:0016791">
    <property type="term" value="F:phosphatase activity"/>
    <property type="evidence" value="ECO:0007669"/>
    <property type="project" value="InterPro"/>
</dbReference>
<dbReference type="InterPro" id="IPR006549">
    <property type="entry name" value="HAD-SF_hydro_IIIA"/>
</dbReference>
<dbReference type="EMBL" id="JAAIKB010000006">
    <property type="protein sequence ID" value="NGM21463.1"/>
    <property type="molecule type" value="Genomic_DNA"/>
</dbReference>
<dbReference type="NCBIfam" id="TIGR01662">
    <property type="entry name" value="HAD-SF-IIIA"/>
    <property type="match status" value="1"/>
</dbReference>
<dbReference type="SUPFAM" id="SSF56784">
    <property type="entry name" value="HAD-like"/>
    <property type="match status" value="1"/>
</dbReference>
<evidence type="ECO:0000259" key="8">
    <source>
        <dbReference type="Pfam" id="PF00483"/>
    </source>
</evidence>
<dbReference type="GO" id="GO:0005737">
    <property type="term" value="C:cytoplasm"/>
    <property type="evidence" value="ECO:0007669"/>
    <property type="project" value="UniProtKB-SubCell"/>
</dbReference>
<dbReference type="InterPro" id="IPR004446">
    <property type="entry name" value="Heptose_bisP_phosphatase"/>
</dbReference>
<evidence type="ECO:0000256" key="2">
    <source>
        <dbReference type="ARBA" id="ARBA00005628"/>
    </source>
</evidence>
<dbReference type="AlphaFoldDB" id="A0A6M1LML2"/>
<dbReference type="Gene3D" id="3.90.550.10">
    <property type="entry name" value="Spore Coat Polysaccharide Biosynthesis Protein SpsA, Chain A"/>
    <property type="match status" value="1"/>
</dbReference>
<keyword evidence="5 9" id="KW-0378">Hydrolase</keyword>
<dbReference type="InterPro" id="IPR006543">
    <property type="entry name" value="Histidinol-phos"/>
</dbReference>
<dbReference type="Pfam" id="PF13242">
    <property type="entry name" value="Hydrolase_like"/>
    <property type="match status" value="1"/>
</dbReference>
<dbReference type="Proteomes" id="UP000475385">
    <property type="component" value="Unassembled WGS sequence"/>
</dbReference>
<dbReference type="InterPro" id="IPR029044">
    <property type="entry name" value="Nucleotide-diphossugar_trans"/>
</dbReference>
<proteinExistence type="inferred from homology"/>
<dbReference type="RefSeq" id="WP_164695375.1">
    <property type="nucleotide sequence ID" value="NZ_JAAIKB010000006.1"/>
</dbReference>
<dbReference type="PANTHER" id="PTHR42891">
    <property type="entry name" value="D-GLYCERO-BETA-D-MANNO-HEPTOSE-1,7-BISPHOSPHATE 7-PHOSPHATASE"/>
    <property type="match status" value="1"/>
</dbReference>
<dbReference type="CDD" id="cd06915">
    <property type="entry name" value="NTP_transferase_WcbM_like"/>
    <property type="match status" value="1"/>
</dbReference>
<dbReference type="InterPro" id="IPR023214">
    <property type="entry name" value="HAD_sf"/>
</dbReference>
<accession>A0A6M1LML2</accession>
<evidence type="ECO:0000256" key="7">
    <source>
        <dbReference type="ARBA" id="ARBA00031828"/>
    </source>
</evidence>
<keyword evidence="4" id="KW-0479">Metal-binding</keyword>
<organism evidence="9 10">
    <name type="scientific">Falsiroseomonas algicola</name>
    <dbReference type="NCBI Taxonomy" id="2716930"/>
    <lineage>
        <taxon>Bacteria</taxon>
        <taxon>Pseudomonadati</taxon>
        <taxon>Pseudomonadota</taxon>
        <taxon>Alphaproteobacteria</taxon>
        <taxon>Acetobacterales</taxon>
        <taxon>Roseomonadaceae</taxon>
        <taxon>Falsiroseomonas</taxon>
    </lineage>
</organism>
<feature type="domain" description="Nucleotidyl transferase" evidence="8">
    <location>
        <begin position="13"/>
        <end position="229"/>
    </location>
</feature>
<dbReference type="InterPro" id="IPR005835">
    <property type="entry name" value="NTP_transferase_dom"/>
</dbReference>
<evidence type="ECO:0000313" key="10">
    <source>
        <dbReference type="Proteomes" id="UP000475385"/>
    </source>
</evidence>
<dbReference type="NCBIfam" id="TIGR01656">
    <property type="entry name" value="Histidinol-ppas"/>
    <property type="match status" value="1"/>
</dbReference>
<dbReference type="SUPFAM" id="SSF53448">
    <property type="entry name" value="Nucleotide-diphospho-sugar transferases"/>
    <property type="match status" value="1"/>
</dbReference>
<dbReference type="GO" id="GO:0046872">
    <property type="term" value="F:metal ion binding"/>
    <property type="evidence" value="ECO:0007669"/>
    <property type="project" value="UniProtKB-KW"/>
</dbReference>
<evidence type="ECO:0000256" key="4">
    <source>
        <dbReference type="ARBA" id="ARBA00022723"/>
    </source>
</evidence>
<gene>
    <name evidence="9" type="ORF">G3576_15675</name>
</gene>